<sequence length="219" mass="21661">MDAWSPWWLMAASGAMHGLGPANGWLLLAGRRPGPERAAVRGLLALAVGHALALMLAVVAYAHGLYLDAGLSRRCAAGLLIAIAAHRGLRDIGLVGPAGPVARRAPAGTDRRRCGAHAGLALWSCLIATGQGTGTMLLPALTPMCATGVAPGPSVAGGVATALLAVGVHLAAMLAVAGTVAAGLDRGIAAVSQRIGTPAARHGWTAGLAIVGLGLAVRG</sequence>
<name>A0AAU8N095_9GAMM</name>
<accession>A0AAU8N095</accession>
<keyword evidence="1" id="KW-0812">Transmembrane</keyword>
<keyword evidence="1" id="KW-1133">Transmembrane helix</keyword>
<proteinExistence type="predicted"/>
<evidence type="ECO:0000313" key="2">
    <source>
        <dbReference type="EMBL" id="XCO76910.1"/>
    </source>
</evidence>
<dbReference type="AlphaFoldDB" id="A0AAU8N095"/>
<reference evidence="2" key="1">
    <citation type="submission" date="2024-06" db="EMBL/GenBank/DDBJ databases">
        <authorList>
            <person name="Li S."/>
        </authorList>
    </citation>
    <scope>NUCLEOTIDE SEQUENCE</scope>
    <source>
        <strain evidence="2">SR10</strain>
    </source>
</reference>
<protein>
    <submittedName>
        <fullName evidence="2">Uncharacterized protein</fullName>
    </submittedName>
</protein>
<feature type="transmembrane region" description="Helical" evidence="1">
    <location>
        <begin position="6"/>
        <end position="28"/>
    </location>
</feature>
<gene>
    <name evidence="2" type="ORF">ABU614_09045</name>
</gene>
<feature type="transmembrane region" description="Helical" evidence="1">
    <location>
        <begin position="40"/>
        <end position="62"/>
    </location>
</feature>
<evidence type="ECO:0000256" key="1">
    <source>
        <dbReference type="SAM" id="Phobius"/>
    </source>
</evidence>
<organism evidence="2">
    <name type="scientific">Lysobacter firmicutimachus</name>
    <dbReference type="NCBI Taxonomy" id="1792846"/>
    <lineage>
        <taxon>Bacteria</taxon>
        <taxon>Pseudomonadati</taxon>
        <taxon>Pseudomonadota</taxon>
        <taxon>Gammaproteobacteria</taxon>
        <taxon>Lysobacterales</taxon>
        <taxon>Lysobacteraceae</taxon>
        <taxon>Lysobacter</taxon>
    </lineage>
</organism>
<dbReference type="EMBL" id="CP159925">
    <property type="protein sequence ID" value="XCO76910.1"/>
    <property type="molecule type" value="Genomic_DNA"/>
</dbReference>
<dbReference type="RefSeq" id="WP_363800197.1">
    <property type="nucleotide sequence ID" value="NZ_CP159925.1"/>
</dbReference>
<feature type="transmembrane region" description="Helical" evidence="1">
    <location>
        <begin position="159"/>
        <end position="184"/>
    </location>
</feature>
<keyword evidence="1" id="KW-0472">Membrane</keyword>